<name>A0A4Q8LC61_9GAMM</name>
<dbReference type="SUPFAM" id="SSF54427">
    <property type="entry name" value="NTF2-like"/>
    <property type="match status" value="1"/>
</dbReference>
<reference evidence="2 3" key="1">
    <citation type="submission" date="2019-02" db="EMBL/GenBank/DDBJ databases">
        <title>WGS of Pseudoxanthomonas species novum from clinical isolates.</title>
        <authorList>
            <person name="Bernier A.-M."/>
            <person name="Bernard K."/>
            <person name="Vachon A."/>
        </authorList>
    </citation>
    <scope>NUCLEOTIDE SEQUENCE [LARGE SCALE GENOMIC DNA]</scope>
    <source>
        <strain evidence="2 3">NML171200</strain>
    </source>
</reference>
<evidence type="ECO:0000313" key="3">
    <source>
        <dbReference type="Proteomes" id="UP000292627"/>
    </source>
</evidence>
<sequence length="174" mass="19681">MTIKFQAALLSVLLALAGGPAMAARNDDRDVAAIRQVVEAFRTSILQKDKARFMALFFSDDPQRVTWQFVNDDARLARLRGVKPDAKKARYLPQSNYLSFIDSIVTSAQASEEVFSDLRIDTDGEVASVGFDYAYLEDGRQTNRGRELWQLVRTEDGWKIISVVWTMRDPDRAS</sequence>
<protein>
    <submittedName>
        <fullName evidence="2">Nuclear transport factor 2 family protein</fullName>
    </submittedName>
</protein>
<dbReference type="Gene3D" id="3.10.450.50">
    <property type="match status" value="1"/>
</dbReference>
<dbReference type="AlphaFoldDB" id="A0A4Q8LC61"/>
<evidence type="ECO:0000313" key="2">
    <source>
        <dbReference type="EMBL" id="TAA25974.1"/>
    </source>
</evidence>
<comment type="caution">
    <text evidence="2">The sequence shown here is derived from an EMBL/GenBank/DDBJ whole genome shotgun (WGS) entry which is preliminary data.</text>
</comment>
<feature type="chain" id="PRO_5020482683" evidence="1">
    <location>
        <begin position="24"/>
        <end position="174"/>
    </location>
</feature>
<gene>
    <name evidence="2" type="ORF">EA660_08305</name>
</gene>
<dbReference type="Proteomes" id="UP000292627">
    <property type="component" value="Unassembled WGS sequence"/>
</dbReference>
<organism evidence="2 3">
    <name type="scientific">Pseudoxanthomonas winnipegensis</name>
    <dbReference type="NCBI Taxonomy" id="2480810"/>
    <lineage>
        <taxon>Bacteria</taxon>
        <taxon>Pseudomonadati</taxon>
        <taxon>Pseudomonadota</taxon>
        <taxon>Gammaproteobacteria</taxon>
        <taxon>Lysobacterales</taxon>
        <taxon>Lysobacteraceae</taxon>
        <taxon>Pseudoxanthomonas</taxon>
    </lineage>
</organism>
<dbReference type="InterPro" id="IPR032710">
    <property type="entry name" value="NTF2-like_dom_sf"/>
</dbReference>
<accession>A0A4Q8LC61</accession>
<evidence type="ECO:0000256" key="1">
    <source>
        <dbReference type="SAM" id="SignalP"/>
    </source>
</evidence>
<dbReference type="EMBL" id="SHMC01000003">
    <property type="protein sequence ID" value="TAA25974.1"/>
    <property type="molecule type" value="Genomic_DNA"/>
</dbReference>
<feature type="signal peptide" evidence="1">
    <location>
        <begin position="1"/>
        <end position="23"/>
    </location>
</feature>
<keyword evidence="1" id="KW-0732">Signal</keyword>
<dbReference type="OrthoDB" id="118519at2"/>
<proteinExistence type="predicted"/>